<protein>
    <submittedName>
        <fullName evidence="2">Uncharacterized protein</fullName>
    </submittedName>
</protein>
<reference evidence="2" key="1">
    <citation type="submission" date="2023-06" db="EMBL/GenBank/DDBJ databases">
        <authorList>
            <consortium name="Lawrence Berkeley National Laboratory"/>
            <person name="Ahrendt S."/>
            <person name="Sahu N."/>
            <person name="Indic B."/>
            <person name="Wong-Bajracharya J."/>
            <person name="Merenyi Z."/>
            <person name="Ke H.-M."/>
            <person name="Monk M."/>
            <person name="Kocsube S."/>
            <person name="Drula E."/>
            <person name="Lipzen A."/>
            <person name="Balint B."/>
            <person name="Henrissat B."/>
            <person name="Andreopoulos B."/>
            <person name="Martin F.M."/>
            <person name="Harder C.B."/>
            <person name="Rigling D."/>
            <person name="Ford K.L."/>
            <person name="Foster G.D."/>
            <person name="Pangilinan J."/>
            <person name="Papanicolaou A."/>
            <person name="Barry K."/>
            <person name="LaButti K."/>
            <person name="Viragh M."/>
            <person name="Koriabine M."/>
            <person name="Yan M."/>
            <person name="Riley R."/>
            <person name="Champramary S."/>
            <person name="Plett K.L."/>
            <person name="Tsai I.J."/>
            <person name="Slot J."/>
            <person name="Sipos G."/>
            <person name="Plett J."/>
            <person name="Nagy L.G."/>
            <person name="Grigoriev I.V."/>
        </authorList>
    </citation>
    <scope>NUCLEOTIDE SEQUENCE</scope>
    <source>
        <strain evidence="2">ICMP 16352</strain>
    </source>
</reference>
<evidence type="ECO:0000313" key="2">
    <source>
        <dbReference type="EMBL" id="KAK0491017.1"/>
    </source>
</evidence>
<dbReference type="AlphaFoldDB" id="A0AA39PUW7"/>
<accession>A0AA39PUW7</accession>
<name>A0AA39PUW7_9AGAR</name>
<feature type="region of interest" description="Disordered" evidence="1">
    <location>
        <begin position="42"/>
        <end position="61"/>
    </location>
</feature>
<dbReference type="EMBL" id="JAUEPR010000001">
    <property type="protein sequence ID" value="KAK0491017.1"/>
    <property type="molecule type" value="Genomic_DNA"/>
</dbReference>
<gene>
    <name evidence="2" type="ORF">IW261DRAFT_1413420</name>
</gene>
<sequence>MSLGKHREGADQPECRLIDQLRMQSDKMGTQTRWQAQVLSAWEPENQPEAESGTPNTVGNRKKYNKKAIQMSVVLRTWQGVLEDEEFLPEDWTKLAGVLVGMHHYHTE</sequence>
<proteinExistence type="predicted"/>
<evidence type="ECO:0000256" key="1">
    <source>
        <dbReference type="SAM" id="MobiDB-lite"/>
    </source>
</evidence>
<comment type="caution">
    <text evidence="2">The sequence shown here is derived from an EMBL/GenBank/DDBJ whole genome shotgun (WGS) entry which is preliminary data.</text>
</comment>
<organism evidence="2 3">
    <name type="scientific">Armillaria novae-zelandiae</name>
    <dbReference type="NCBI Taxonomy" id="153914"/>
    <lineage>
        <taxon>Eukaryota</taxon>
        <taxon>Fungi</taxon>
        <taxon>Dikarya</taxon>
        <taxon>Basidiomycota</taxon>
        <taxon>Agaricomycotina</taxon>
        <taxon>Agaricomycetes</taxon>
        <taxon>Agaricomycetidae</taxon>
        <taxon>Agaricales</taxon>
        <taxon>Marasmiineae</taxon>
        <taxon>Physalacriaceae</taxon>
        <taxon>Armillaria</taxon>
    </lineage>
</organism>
<keyword evidence="3" id="KW-1185">Reference proteome</keyword>
<evidence type="ECO:0000313" key="3">
    <source>
        <dbReference type="Proteomes" id="UP001175227"/>
    </source>
</evidence>
<dbReference type="Proteomes" id="UP001175227">
    <property type="component" value="Unassembled WGS sequence"/>
</dbReference>